<dbReference type="Gene3D" id="3.50.50.60">
    <property type="entry name" value="FAD/NAD(P)-binding domain"/>
    <property type="match status" value="1"/>
</dbReference>
<evidence type="ECO:0000313" key="4">
    <source>
        <dbReference type="EMBL" id="MBB4932373.1"/>
    </source>
</evidence>
<dbReference type="Pfam" id="PF01494">
    <property type="entry name" value="FAD_binding_3"/>
    <property type="match status" value="2"/>
</dbReference>
<evidence type="ECO:0000256" key="2">
    <source>
        <dbReference type="ARBA" id="ARBA00023033"/>
    </source>
</evidence>
<evidence type="ECO:0000256" key="1">
    <source>
        <dbReference type="ARBA" id="ARBA00023002"/>
    </source>
</evidence>
<keyword evidence="2" id="KW-0503">Monooxygenase</keyword>
<accession>A0A7W7RI45</accession>
<evidence type="ECO:0000313" key="5">
    <source>
        <dbReference type="Proteomes" id="UP000523007"/>
    </source>
</evidence>
<dbReference type="Proteomes" id="UP000523007">
    <property type="component" value="Unassembled WGS sequence"/>
</dbReference>
<reference evidence="4 5" key="1">
    <citation type="submission" date="2020-08" db="EMBL/GenBank/DDBJ databases">
        <title>Sequencing the genomes of 1000 actinobacteria strains.</title>
        <authorList>
            <person name="Klenk H.-P."/>
        </authorList>
    </citation>
    <scope>NUCLEOTIDE SEQUENCE [LARGE SCALE GENOMIC DNA]</scope>
    <source>
        <strain evidence="4 5">DSM 102030</strain>
    </source>
</reference>
<name>A0A7W7RI45_9ACTN</name>
<dbReference type="PRINTS" id="PR00420">
    <property type="entry name" value="RNGMNOXGNASE"/>
</dbReference>
<dbReference type="InterPro" id="IPR050493">
    <property type="entry name" value="FAD-dep_Monooxygenase_BioMet"/>
</dbReference>
<keyword evidence="5" id="KW-1185">Reference proteome</keyword>
<dbReference type="RefSeq" id="WP_184579750.1">
    <property type="nucleotide sequence ID" value="NZ_JACHJT010000001.1"/>
</dbReference>
<dbReference type="GO" id="GO:0071949">
    <property type="term" value="F:FAD binding"/>
    <property type="evidence" value="ECO:0007669"/>
    <property type="project" value="InterPro"/>
</dbReference>
<gene>
    <name evidence="4" type="ORF">F4561_003193</name>
</gene>
<organism evidence="4 5">
    <name type="scientific">Lipingzhangella halophila</name>
    <dbReference type="NCBI Taxonomy" id="1783352"/>
    <lineage>
        <taxon>Bacteria</taxon>
        <taxon>Bacillati</taxon>
        <taxon>Actinomycetota</taxon>
        <taxon>Actinomycetes</taxon>
        <taxon>Streptosporangiales</taxon>
        <taxon>Nocardiopsidaceae</taxon>
        <taxon>Lipingzhangella</taxon>
    </lineage>
</organism>
<evidence type="ECO:0000259" key="3">
    <source>
        <dbReference type="Pfam" id="PF01494"/>
    </source>
</evidence>
<dbReference type="PANTHER" id="PTHR13789:SF309">
    <property type="entry name" value="PUTATIVE (AFU_ORTHOLOGUE AFUA_6G14510)-RELATED"/>
    <property type="match status" value="1"/>
</dbReference>
<proteinExistence type="predicted"/>
<dbReference type="EMBL" id="JACHJT010000001">
    <property type="protein sequence ID" value="MBB4932373.1"/>
    <property type="molecule type" value="Genomic_DNA"/>
</dbReference>
<feature type="domain" description="FAD-binding" evidence="3">
    <location>
        <begin position="6"/>
        <end position="173"/>
    </location>
</feature>
<keyword evidence="1" id="KW-0560">Oxidoreductase</keyword>
<dbReference type="InterPro" id="IPR002938">
    <property type="entry name" value="FAD-bd"/>
</dbReference>
<dbReference type="PANTHER" id="PTHR13789">
    <property type="entry name" value="MONOOXYGENASE"/>
    <property type="match status" value="1"/>
</dbReference>
<dbReference type="InterPro" id="IPR036188">
    <property type="entry name" value="FAD/NAD-bd_sf"/>
</dbReference>
<comment type="caution">
    <text evidence="4">The sequence shown here is derived from an EMBL/GenBank/DDBJ whole genome shotgun (WGS) entry which is preliminary data.</text>
</comment>
<feature type="domain" description="FAD-binding" evidence="3">
    <location>
        <begin position="284"/>
        <end position="350"/>
    </location>
</feature>
<protein>
    <submittedName>
        <fullName evidence="4">2-polyprenyl-6-methoxyphenol hydroxylase-like FAD-dependent oxidoreductase</fullName>
    </submittedName>
</protein>
<dbReference type="AlphaFoldDB" id="A0A7W7RI45"/>
<dbReference type="SUPFAM" id="SSF51905">
    <property type="entry name" value="FAD/NAD(P)-binding domain"/>
    <property type="match status" value="1"/>
</dbReference>
<sequence>MRNGTAVIIGAGIGGLSAGVALAQCGWNIHILERAEKIEPAGAGLAIAPNALRGLDTLGLGDGVRERAAFGSGGFRRWTGGWLLTTDAARVRQQFGDTVVVLRRSEVVDLLLKALPPGAVRTGVHGYVAEPGGDSQRARVRVTAEGSRDASEEITADLVVAADGARSAARAALFPDHPGPVYAGFTAWRLLTAPGTAEALGMPDSAETWGPGGVFGLMRLADDAVYAYATDAVPPGGRNDDEREALLARFAYWHAPIPALLKTADPEAVLRNDVWHLPVPPPRSHRGRVALLGDAAHAMTPSLGQGACQAVEDAVTLAHAVRRGDHGVPTALTTYSAARSPRTADIVRQSARAGHLTHMRSGPGLALRDAALATVGRTAPGLFYGMLRATFSWRPPAEAPE</sequence>
<dbReference type="GO" id="GO:0004497">
    <property type="term" value="F:monooxygenase activity"/>
    <property type="evidence" value="ECO:0007669"/>
    <property type="project" value="UniProtKB-KW"/>
</dbReference>